<dbReference type="SUPFAM" id="SSF55729">
    <property type="entry name" value="Acyl-CoA N-acyltransferases (Nat)"/>
    <property type="match status" value="1"/>
</dbReference>
<name>A0AA40VLU7_9MICO</name>
<keyword evidence="1 3" id="KW-0808">Transferase</keyword>
<dbReference type="PANTHER" id="PTHR37817:SF1">
    <property type="entry name" value="N-ACETYLTRANSFERASE EIS"/>
    <property type="match status" value="1"/>
</dbReference>
<dbReference type="PANTHER" id="PTHR37817">
    <property type="entry name" value="N-ACETYLTRANSFERASE EIS"/>
    <property type="match status" value="1"/>
</dbReference>
<dbReference type="AlphaFoldDB" id="A0AA40VLU7"/>
<sequence length="437" mass="47533">MTDLIARHHDAPVDAELVAAMSERGLEVRREDDALRAQVHGWMDAVARGFLDAEPTDVQRDTAFARGGYRRKVGVHDPQTPQPEVPVATFASWVADLSLPGGAVLPACAISAVTVAPTHRRQGLLRSVMGGELRTAASLGVPIAALTVSESGIYGRFGFGPAAPATSWRIDVRRAGWIGPVAPGRIDFVPREHARELVGRLHERVRRGSAGEIELSADHADRKTRTRPDADKPGELRALQYRSPEGQVDGVVTYTVQENHDDFASSTLRVTALIAATDDAYAGLWRFLLSMDLIGTIQAGELSVDEPLWWMIADQRAARITLRDHHYLRVLDVPAVLSARRYDRADRLVLDVDDPFGLTTGRYVLETDADGGATVAAGDGRDGDLVVRLGVAELSAILLGGVSPATLARAGRVRTDDPERVARLFSWPVAPRLSYWY</sequence>
<dbReference type="InterPro" id="IPR036527">
    <property type="entry name" value="SCP2_sterol-bd_dom_sf"/>
</dbReference>
<comment type="caution">
    <text evidence="7">The sequence shown here is derived from an EMBL/GenBank/DDBJ whole genome shotgun (WGS) entry which is preliminary data.</text>
</comment>
<dbReference type="Proteomes" id="UP000549113">
    <property type="component" value="Unassembled WGS sequence"/>
</dbReference>
<feature type="domain" description="Eis-like acetyltransferase" evidence="6">
    <location>
        <begin position="225"/>
        <end position="321"/>
    </location>
</feature>
<evidence type="ECO:0000256" key="4">
    <source>
        <dbReference type="SAM" id="MobiDB-lite"/>
    </source>
</evidence>
<dbReference type="InterPro" id="IPR025559">
    <property type="entry name" value="Eis_dom"/>
</dbReference>
<dbReference type="GO" id="GO:0034069">
    <property type="term" value="F:aminoglycoside N-acetyltransferase activity"/>
    <property type="evidence" value="ECO:0007669"/>
    <property type="project" value="TreeGrafter"/>
</dbReference>
<feature type="region of interest" description="Disordered" evidence="4">
    <location>
        <begin position="215"/>
        <end position="235"/>
    </location>
</feature>
<evidence type="ECO:0000259" key="6">
    <source>
        <dbReference type="Pfam" id="PF17668"/>
    </source>
</evidence>
<dbReference type="EMBL" id="JACIFH010000001">
    <property type="protein sequence ID" value="MBB4138648.1"/>
    <property type="molecule type" value="Genomic_DNA"/>
</dbReference>
<evidence type="ECO:0000313" key="8">
    <source>
        <dbReference type="Proteomes" id="UP000549113"/>
    </source>
</evidence>
<feature type="binding site" evidence="3">
    <location>
        <begin position="113"/>
        <end position="115"/>
    </location>
    <ligand>
        <name>acetyl-CoA</name>
        <dbReference type="ChEBI" id="CHEBI:57288"/>
    </ligand>
</feature>
<organism evidence="7 8">
    <name type="scientific">Microbacterium invictum</name>
    <dbReference type="NCBI Taxonomy" id="515415"/>
    <lineage>
        <taxon>Bacteria</taxon>
        <taxon>Bacillati</taxon>
        <taxon>Actinomycetota</taxon>
        <taxon>Actinomycetes</taxon>
        <taxon>Micrococcales</taxon>
        <taxon>Microbacteriaceae</taxon>
        <taxon>Microbacterium</taxon>
    </lineage>
</organism>
<evidence type="ECO:0000256" key="2">
    <source>
        <dbReference type="ARBA" id="ARBA00023315"/>
    </source>
</evidence>
<dbReference type="Pfam" id="PF13527">
    <property type="entry name" value="Acetyltransf_9"/>
    <property type="match status" value="1"/>
</dbReference>
<dbReference type="InterPro" id="IPR016181">
    <property type="entry name" value="Acyl_CoA_acyltransferase"/>
</dbReference>
<evidence type="ECO:0000259" key="5">
    <source>
        <dbReference type="Pfam" id="PF13530"/>
    </source>
</evidence>
<feature type="active site" description="Proton acceptor; via carboxylate" evidence="3">
    <location>
        <position position="437"/>
    </location>
</feature>
<feature type="domain" description="Enhanced intracellular survival protein" evidence="5">
    <location>
        <begin position="333"/>
        <end position="431"/>
    </location>
</feature>
<comment type="similarity">
    <text evidence="3">Belongs to the acetyltransferase Eis family.</text>
</comment>
<evidence type="ECO:0000256" key="3">
    <source>
        <dbReference type="HAMAP-Rule" id="MF_01812"/>
    </source>
</evidence>
<dbReference type="Pfam" id="PF17668">
    <property type="entry name" value="Acetyltransf_17"/>
    <property type="match status" value="1"/>
</dbReference>
<dbReference type="RefSeq" id="WP_183498412.1">
    <property type="nucleotide sequence ID" value="NZ_BAABCO010000003.1"/>
</dbReference>
<evidence type="ECO:0000313" key="7">
    <source>
        <dbReference type="EMBL" id="MBB4138648.1"/>
    </source>
</evidence>
<feature type="binding site" evidence="3">
    <location>
        <begin position="121"/>
        <end position="126"/>
    </location>
    <ligand>
        <name>acetyl-CoA</name>
        <dbReference type="ChEBI" id="CHEBI:57288"/>
    </ligand>
</feature>
<keyword evidence="2 3" id="KW-0012">Acyltransferase</keyword>
<dbReference type="InterPro" id="IPR051554">
    <property type="entry name" value="Acetyltransferase_Eis"/>
</dbReference>
<dbReference type="Gene3D" id="3.30.1050.10">
    <property type="entry name" value="SCP2 sterol-binding domain"/>
    <property type="match status" value="1"/>
</dbReference>
<comment type="subunit">
    <text evidence="3">Homohexamer; trimer of dimers.</text>
</comment>
<dbReference type="HAMAP" id="MF_01812">
    <property type="entry name" value="Eis"/>
    <property type="match status" value="1"/>
</dbReference>
<dbReference type="SUPFAM" id="SSF55718">
    <property type="entry name" value="SCP-like"/>
    <property type="match status" value="1"/>
</dbReference>
<feature type="active site" description="Proton donor" evidence="3">
    <location>
        <position position="154"/>
    </location>
</feature>
<reference evidence="7 8" key="1">
    <citation type="submission" date="2020-08" db="EMBL/GenBank/DDBJ databases">
        <title>Sequencing the genomes of 1000 actinobacteria strains.</title>
        <authorList>
            <person name="Klenk H.-P."/>
        </authorList>
    </citation>
    <scope>NUCLEOTIDE SEQUENCE [LARGE SCALE GENOMIC DNA]</scope>
    <source>
        <strain evidence="7 8">DSM 19600</strain>
    </source>
</reference>
<feature type="compositionally biased region" description="Basic and acidic residues" evidence="4">
    <location>
        <begin position="216"/>
        <end position="235"/>
    </location>
</feature>
<dbReference type="InterPro" id="IPR022902">
    <property type="entry name" value="NAcTrfase_Eis"/>
</dbReference>
<keyword evidence="8" id="KW-1185">Reference proteome</keyword>
<dbReference type="GO" id="GO:0030649">
    <property type="term" value="P:aminoglycoside antibiotic catabolic process"/>
    <property type="evidence" value="ECO:0007669"/>
    <property type="project" value="TreeGrafter"/>
</dbReference>
<dbReference type="Pfam" id="PF13530">
    <property type="entry name" value="SCP2_2"/>
    <property type="match status" value="1"/>
</dbReference>
<evidence type="ECO:0000256" key="1">
    <source>
        <dbReference type="ARBA" id="ARBA00022679"/>
    </source>
</evidence>
<gene>
    <name evidence="7" type="ORF">BKA10_000442</name>
</gene>
<protein>
    <submittedName>
        <fullName evidence="7">Acetyltransferase</fullName>
    </submittedName>
</protein>
<dbReference type="InterPro" id="IPR041380">
    <property type="entry name" value="Acetyltransf_17"/>
</dbReference>
<proteinExistence type="inferred from homology"/>
<feature type="binding site" evidence="3">
    <location>
        <begin position="149"/>
        <end position="150"/>
    </location>
    <ligand>
        <name>acetyl-CoA</name>
        <dbReference type="ChEBI" id="CHEBI:57288"/>
    </ligand>
</feature>
<dbReference type="Gene3D" id="3.40.630.30">
    <property type="match status" value="2"/>
</dbReference>
<accession>A0AA40VLU7</accession>